<dbReference type="AlphaFoldDB" id="A0A9D1F074"/>
<dbReference type="PANTHER" id="PTHR21343">
    <property type="entry name" value="DETHIOBIOTIN SYNTHETASE"/>
    <property type="match status" value="1"/>
</dbReference>
<keyword evidence="2" id="KW-0961">Cell wall biogenesis/degradation</keyword>
<sequence>MEDRELKISIAHLYPELLNLYGDIGNIIALKKRCEWRGIKVEFEEIHSGDNIKDHDIYFIGGGQDKQQEEVADELFTHKWFLLKERDRGAVFLGICGGYQLFGHYYQPHDKEKLKGISLLDAYTVAGDKRFIGNVTAKTDFLTPDTLVGFENHSGLTYLQGDTIPLARVTTGSGNNGKDGTEGARYKNVFGTYLHGSFLPKNPHFTDYLIELALEKRYGEKIPLKLLDDKLEMTTHNSLINKAY</sequence>
<dbReference type="Gene3D" id="3.40.50.880">
    <property type="match status" value="1"/>
</dbReference>
<comment type="pathway">
    <text evidence="2">Cell wall biogenesis; peptidoglycan biosynthesis.</text>
</comment>
<feature type="binding site" evidence="2">
    <location>
        <position position="130"/>
    </location>
    <ligand>
        <name>substrate</name>
    </ligand>
</feature>
<evidence type="ECO:0000313" key="5">
    <source>
        <dbReference type="Proteomes" id="UP000823928"/>
    </source>
</evidence>
<dbReference type="InterPro" id="IPR033949">
    <property type="entry name" value="CobQ_GATase1"/>
</dbReference>
<dbReference type="PROSITE" id="PS51274">
    <property type="entry name" value="GATASE_COBBQ"/>
    <property type="match status" value="1"/>
</dbReference>
<comment type="catalytic activity">
    <reaction evidence="2">
        <text>beta-D-GlcNAc-(1-&gt;4)-Mur2Ac(oyl-L-Ala-gamma-D-Glu-L-Lys-D-Ala-D-Ala)-di-trans,octa-cis-undecaprenyl diphosphate + L-glutamine + ATP + H2O = beta-D-GlcNAc-(1-&gt;4)-Mur2Ac(oyl-L-Ala-D-isoglutaminyl-L-Lys-D-Ala-D-Ala)-di-trans,octa-cis-undecaprenyl diphosphate + L-glutamate + ADP + phosphate + H(+)</text>
        <dbReference type="Rhea" id="RHEA:57928"/>
        <dbReference type="ChEBI" id="CHEBI:15377"/>
        <dbReference type="ChEBI" id="CHEBI:15378"/>
        <dbReference type="ChEBI" id="CHEBI:29985"/>
        <dbReference type="ChEBI" id="CHEBI:30616"/>
        <dbReference type="ChEBI" id="CHEBI:43474"/>
        <dbReference type="ChEBI" id="CHEBI:58359"/>
        <dbReference type="ChEBI" id="CHEBI:60033"/>
        <dbReference type="ChEBI" id="CHEBI:62233"/>
        <dbReference type="ChEBI" id="CHEBI:456216"/>
        <dbReference type="EC" id="6.3.5.13"/>
    </reaction>
</comment>
<evidence type="ECO:0000256" key="1">
    <source>
        <dbReference type="ARBA" id="ARBA00022962"/>
    </source>
</evidence>
<dbReference type="InterPro" id="IPR011698">
    <property type="entry name" value="GATase_3"/>
</dbReference>
<dbReference type="EC" id="6.3.5.13" evidence="2"/>
<feature type="active site" evidence="2">
    <location>
        <position position="195"/>
    </location>
</feature>
<protein>
    <recommendedName>
        <fullName evidence="2">Lipid II isoglutaminyl synthase (glutamine-hydrolyzing) subunit GatD</fullName>
        <ecNumber evidence="2">6.3.5.13</ecNumber>
    </recommendedName>
    <alternativeName>
        <fullName evidence="2">Lipid II isoglutaminyl synthase glutaminase subunit</fullName>
        <ecNumber evidence="2">3.5.1.2</ecNumber>
    </alternativeName>
</protein>
<dbReference type="EC" id="3.5.1.2" evidence="2"/>
<keyword evidence="2" id="KW-0378">Hydrolase</keyword>
<dbReference type="SUPFAM" id="SSF52317">
    <property type="entry name" value="Class I glutamine amidotransferase-like"/>
    <property type="match status" value="1"/>
</dbReference>
<comment type="catalytic activity">
    <reaction evidence="2">
        <text>L-glutamine + H2O = L-glutamate + NH4(+)</text>
        <dbReference type="Rhea" id="RHEA:15889"/>
        <dbReference type="ChEBI" id="CHEBI:15377"/>
        <dbReference type="ChEBI" id="CHEBI:28938"/>
        <dbReference type="ChEBI" id="CHEBI:29985"/>
        <dbReference type="ChEBI" id="CHEBI:58359"/>
        <dbReference type="EC" id="3.5.1.2"/>
    </reaction>
</comment>
<dbReference type="PANTHER" id="PTHR21343:SF9">
    <property type="entry name" value="LIPID II ISOGLUTAMINYL SYNTHASE (GLUTAMINE-HYDROLYZING) SUBUNIT GATD"/>
    <property type="match status" value="1"/>
</dbReference>
<comment type="similarity">
    <text evidence="2">Belongs to the CobB/CobQ family. GatD subfamily.</text>
</comment>
<dbReference type="GO" id="GO:0071555">
    <property type="term" value="P:cell wall organization"/>
    <property type="evidence" value="ECO:0007669"/>
    <property type="project" value="UniProtKB-KW"/>
</dbReference>
<dbReference type="GO" id="GO:0140282">
    <property type="term" value="F:carbon-nitrogen ligase activity on lipid II"/>
    <property type="evidence" value="ECO:0007669"/>
    <property type="project" value="UniProtKB-UniRule"/>
</dbReference>
<evidence type="ECO:0000313" key="4">
    <source>
        <dbReference type="EMBL" id="HIS36750.1"/>
    </source>
</evidence>
<dbReference type="InterPro" id="IPR029062">
    <property type="entry name" value="Class_I_gatase-like"/>
</dbReference>
<keyword evidence="2" id="KW-0133">Cell shape</keyword>
<dbReference type="GO" id="GO:0009236">
    <property type="term" value="P:cobalamin biosynthetic process"/>
    <property type="evidence" value="ECO:0007669"/>
    <property type="project" value="InterPro"/>
</dbReference>
<accession>A0A9D1F074</accession>
<feature type="domain" description="CobB/CobQ-like glutamine amidotransferase" evidence="3">
    <location>
        <begin position="10"/>
        <end position="202"/>
    </location>
</feature>
<reference evidence="4" key="2">
    <citation type="journal article" date="2021" name="PeerJ">
        <title>Extensive microbial diversity within the chicken gut microbiome revealed by metagenomics and culture.</title>
        <authorList>
            <person name="Gilroy R."/>
            <person name="Ravi A."/>
            <person name="Getino M."/>
            <person name="Pursley I."/>
            <person name="Horton D.L."/>
            <person name="Alikhan N.F."/>
            <person name="Baker D."/>
            <person name="Gharbi K."/>
            <person name="Hall N."/>
            <person name="Watson M."/>
            <person name="Adriaenssens E.M."/>
            <person name="Foster-Nyarko E."/>
            <person name="Jarju S."/>
            <person name="Secka A."/>
            <person name="Antonio M."/>
            <person name="Oren A."/>
            <person name="Chaudhuri R.R."/>
            <person name="La Ragione R."/>
            <person name="Hildebrand F."/>
            <person name="Pallen M.J."/>
        </authorList>
    </citation>
    <scope>NUCLEOTIDE SEQUENCE</scope>
    <source>
        <strain evidence="4">6276</strain>
    </source>
</reference>
<dbReference type="GO" id="GO:0009252">
    <property type="term" value="P:peptidoglycan biosynthetic process"/>
    <property type="evidence" value="ECO:0007669"/>
    <property type="project" value="UniProtKB-UniRule"/>
</dbReference>
<keyword evidence="2" id="KW-0436">Ligase</keyword>
<dbReference type="GO" id="GO:0008360">
    <property type="term" value="P:regulation of cell shape"/>
    <property type="evidence" value="ECO:0007669"/>
    <property type="project" value="UniProtKB-KW"/>
</dbReference>
<evidence type="ECO:0000259" key="3">
    <source>
        <dbReference type="Pfam" id="PF07685"/>
    </source>
</evidence>
<dbReference type="InterPro" id="IPR043702">
    <property type="entry name" value="Lipid_II_synth_GatD"/>
</dbReference>
<keyword evidence="2" id="KW-0573">Peptidoglycan synthesis</keyword>
<comment type="function">
    <text evidence="2">The lipid II isoglutaminyl synthase complex catalyzes the formation of alpha-D-isoglutamine in the cell wall lipid II stem peptide. The GatD subunit catalyzes the hydrolysis of glutamine to glutamate and ammonia. The resulting ammonia molecule is channeled to the active site of MurT.</text>
</comment>
<gene>
    <name evidence="2" type="primary">gatD</name>
    <name evidence="4" type="ORF">IAC10_09005</name>
</gene>
<dbReference type="EMBL" id="DVIU01000178">
    <property type="protein sequence ID" value="HIS36750.1"/>
    <property type="molecule type" value="Genomic_DNA"/>
</dbReference>
<dbReference type="HAMAP" id="MF_02213">
    <property type="entry name" value="Lipid_II_synth_GatD"/>
    <property type="match status" value="1"/>
</dbReference>
<name>A0A9D1F074_9BACT</name>
<comment type="caution">
    <text evidence="4">The sequence shown here is derived from an EMBL/GenBank/DDBJ whole genome shotgun (WGS) entry which is preliminary data.</text>
</comment>
<dbReference type="Proteomes" id="UP000823928">
    <property type="component" value="Unassembled WGS sequence"/>
</dbReference>
<feature type="active site" description="Nucleophile" evidence="2">
    <location>
        <position position="96"/>
    </location>
</feature>
<evidence type="ECO:0000256" key="2">
    <source>
        <dbReference type="HAMAP-Rule" id="MF_02213"/>
    </source>
</evidence>
<dbReference type="GO" id="GO:0004359">
    <property type="term" value="F:glutaminase activity"/>
    <property type="evidence" value="ECO:0007669"/>
    <property type="project" value="UniProtKB-UniRule"/>
</dbReference>
<comment type="subunit">
    <text evidence="2">Forms a heterodimer with MurT.</text>
</comment>
<organism evidence="4 5">
    <name type="scientific">Candidatus Scatousia excrementigallinarum</name>
    <dbReference type="NCBI Taxonomy" id="2840935"/>
    <lineage>
        <taxon>Bacteria</taxon>
        <taxon>Candidatus Scatousia</taxon>
    </lineage>
</organism>
<keyword evidence="1 2" id="KW-0315">Glutamine amidotransferase</keyword>
<dbReference type="Pfam" id="PF07685">
    <property type="entry name" value="GATase_3"/>
    <property type="match status" value="1"/>
</dbReference>
<proteinExistence type="inferred from homology"/>
<dbReference type="CDD" id="cd01750">
    <property type="entry name" value="GATase1_CobQ"/>
    <property type="match status" value="1"/>
</dbReference>
<reference evidence="4" key="1">
    <citation type="submission" date="2020-10" db="EMBL/GenBank/DDBJ databases">
        <authorList>
            <person name="Gilroy R."/>
        </authorList>
    </citation>
    <scope>NUCLEOTIDE SEQUENCE</scope>
    <source>
        <strain evidence="4">6276</strain>
    </source>
</reference>